<feature type="region of interest" description="Disordered" evidence="1">
    <location>
        <begin position="827"/>
        <end position="848"/>
    </location>
</feature>
<feature type="compositionally biased region" description="Gly residues" evidence="1">
    <location>
        <begin position="308"/>
        <end position="326"/>
    </location>
</feature>
<feature type="region of interest" description="Disordered" evidence="1">
    <location>
        <begin position="712"/>
        <end position="739"/>
    </location>
</feature>
<dbReference type="EMBL" id="JAUUTY010000007">
    <property type="protein sequence ID" value="KAK1611113.1"/>
    <property type="molecule type" value="Genomic_DNA"/>
</dbReference>
<protein>
    <recommendedName>
        <fullName evidence="4">DUF4283 domain-containing protein</fullName>
    </recommendedName>
</protein>
<gene>
    <name evidence="2" type="ORF">QYE76_034786</name>
</gene>
<evidence type="ECO:0000256" key="1">
    <source>
        <dbReference type="SAM" id="MobiDB-lite"/>
    </source>
</evidence>
<evidence type="ECO:0000313" key="2">
    <source>
        <dbReference type="EMBL" id="KAK1611113.1"/>
    </source>
</evidence>
<name>A0AAD8R1P3_LOLMU</name>
<evidence type="ECO:0000313" key="3">
    <source>
        <dbReference type="Proteomes" id="UP001231189"/>
    </source>
</evidence>
<feature type="region of interest" description="Disordered" evidence="1">
    <location>
        <begin position="308"/>
        <end position="359"/>
    </location>
</feature>
<reference evidence="2" key="1">
    <citation type="submission" date="2023-07" db="EMBL/GenBank/DDBJ databases">
        <title>A chromosome-level genome assembly of Lolium multiflorum.</title>
        <authorList>
            <person name="Chen Y."/>
            <person name="Copetti D."/>
            <person name="Kolliker R."/>
            <person name="Studer B."/>
        </authorList>
    </citation>
    <scope>NUCLEOTIDE SEQUENCE</scope>
    <source>
        <strain evidence="2">02402/16</strain>
        <tissue evidence="2">Leaf</tissue>
    </source>
</reference>
<keyword evidence="3" id="KW-1185">Reference proteome</keyword>
<dbReference type="PANTHER" id="PTHR33170:SF40">
    <property type="entry name" value="OS04G0557100 PROTEIN"/>
    <property type="match status" value="1"/>
</dbReference>
<organism evidence="2 3">
    <name type="scientific">Lolium multiflorum</name>
    <name type="common">Italian ryegrass</name>
    <name type="synonym">Lolium perenne subsp. multiflorum</name>
    <dbReference type="NCBI Taxonomy" id="4521"/>
    <lineage>
        <taxon>Eukaryota</taxon>
        <taxon>Viridiplantae</taxon>
        <taxon>Streptophyta</taxon>
        <taxon>Embryophyta</taxon>
        <taxon>Tracheophyta</taxon>
        <taxon>Spermatophyta</taxon>
        <taxon>Magnoliopsida</taxon>
        <taxon>Liliopsida</taxon>
        <taxon>Poales</taxon>
        <taxon>Poaceae</taxon>
        <taxon>BOP clade</taxon>
        <taxon>Pooideae</taxon>
        <taxon>Poodae</taxon>
        <taxon>Poeae</taxon>
        <taxon>Poeae Chloroplast Group 2 (Poeae type)</taxon>
        <taxon>Loliodinae</taxon>
        <taxon>Loliinae</taxon>
        <taxon>Lolium</taxon>
    </lineage>
</organism>
<accession>A0AAD8R1P3</accession>
<feature type="region of interest" description="Disordered" evidence="1">
    <location>
        <begin position="1"/>
        <end position="68"/>
    </location>
</feature>
<proteinExistence type="predicted"/>
<dbReference type="PANTHER" id="PTHR33170">
    <property type="entry name" value="DUF4283 DOMAIN-CONTAINING PROTEIN-RELATED"/>
    <property type="match status" value="1"/>
</dbReference>
<feature type="compositionally biased region" description="Acidic residues" evidence="1">
    <location>
        <begin position="46"/>
        <end position="57"/>
    </location>
</feature>
<evidence type="ECO:0008006" key="4">
    <source>
        <dbReference type="Google" id="ProtNLM"/>
    </source>
</evidence>
<feature type="compositionally biased region" description="Gly residues" evidence="1">
    <location>
        <begin position="1"/>
        <end position="15"/>
    </location>
</feature>
<sequence>MTVGEGSGDGAGDTGGDPTSASPVAAHSGGSAPERLPDGRFWVLESSDEEGEDEDAMADTSPSHDAGSIRYLCRTPEMVDDRDLKESTHELARRTFKRLQRRQLQRKAAMDFMATKGTLCSPVSTPLGRSNPKSLILPVLAPSVFIDDGQEGWTVVHQRRWSPELDKTMSDPVLVPEIPEVSKFRGLGSSLVNPLSVLPARSGPAQMARYKPIPRMVDRSVETHHPIQVKVGGAVAGQAFRRLLGFAWRKIEKGKQVVQQPRSGTMSGDGGQGGFNPGSGAFNQGRGGFQSRGGFAAGRGGTARGRMGQGGGRGGHGFNGGRGYQGTGQSSSARNFVQGESSGSAGGGNFTNARDENWGGQRNYNNSYYNNNRANYGNNQQRWVSQSNGGRGGAFQPRFRGNSDAVGAAARGPIDADLLHQTVQAVVAAVTAAQKTSEVITTPGSNGVEGVPDPKGVAVNSSAEVQPRNKAAEPQVVQGNVRENVGAGLAKKKKDDKEVCFRCKKPDHFIDDCNIPYCDICESIHHITSACHLLQAPKPTATLHGYANEALMFFEVPCGAFKAKVENPKLVKVSVEGDVLTIPEIIEHMKRIVPSEKFHWEVYHYKDNIYRVKLPMEEPLYLLPEVWVRVDGVPSDMRADYLSLWGIGSLFGKTLDVDMPFTRKNKLLRIKIGCLDRNLIPLDSDVFIRRGFYKLRFEVEPVQMAQEVNMAEANDDKNGDGDPNNGLGNGNGNNDMEMDAKGAGYEEHANNNGQDENSVINGVEGMQEQCDRVEEVSIGTLKVPLSPLDFGAAKSTSGLPRVRKQVALGTVLSDDSGRLHAHRCGRAVTSSDGQQLGARPTTAISPSI</sequence>
<dbReference type="AlphaFoldDB" id="A0AAD8R1P3"/>
<comment type="caution">
    <text evidence="2">The sequence shown here is derived from an EMBL/GenBank/DDBJ whole genome shotgun (WGS) entry which is preliminary data.</text>
</comment>
<dbReference type="Gene3D" id="4.10.60.10">
    <property type="entry name" value="Zinc finger, CCHC-type"/>
    <property type="match status" value="1"/>
</dbReference>
<feature type="compositionally biased region" description="Polar residues" evidence="1">
    <location>
        <begin position="327"/>
        <end position="343"/>
    </location>
</feature>
<dbReference type="Proteomes" id="UP001231189">
    <property type="component" value="Unassembled WGS sequence"/>
</dbReference>